<dbReference type="Pfam" id="PF02515">
    <property type="entry name" value="CoA_transf_3"/>
    <property type="match status" value="1"/>
</dbReference>
<evidence type="ECO:0000313" key="2">
    <source>
        <dbReference type="EMBL" id="ANH80250.1"/>
    </source>
</evidence>
<dbReference type="PANTHER" id="PTHR48207">
    <property type="entry name" value="SUCCINATE--HYDROXYMETHYLGLUTARATE COA-TRANSFERASE"/>
    <property type="match status" value="1"/>
</dbReference>
<dbReference type="InterPro" id="IPR044855">
    <property type="entry name" value="CoA-Trfase_III_dom3_sf"/>
</dbReference>
<dbReference type="STRING" id="1176587.A8C56_03955"/>
<dbReference type="InterPro" id="IPR050483">
    <property type="entry name" value="CoA-transferase_III_domain"/>
</dbReference>
<sequence length="391" mass="42939">MHLLEDILVIDFSQFLSGPSASLTLADMGARVIKVEKPGTGDICRELYVSDVVIDGASSIFQAINRNKESYSADLKNAEDMAKIKGLLKHADVVIHNFRPGVMERLGLGYEEVKAMNPSVVYGSISGFGEEGPWKQLPGQDLLLQSLTGITQLNGKAGENPIPMGVSVIDILSGIHLSQGILSLLYQRTLSGEGGDVKVSMLESALDLQFEVLTCFYNDGNELPQRSSVNGGHPYVGAPYGIYQTADAWLALAMTDIVQLGRLTGCEALTKYVDRDEWFARRDEIKSLLARHLQKRSTAEWLQVLEPADVWCAEVLSYGQLRKQPAYTELDMEMVVKNSRGTRITTTRCPFKVDGLMLTSTIAAPLLGEHTAAIDKEFGLNQWQKQEAVVS</sequence>
<evidence type="ECO:0000256" key="1">
    <source>
        <dbReference type="ARBA" id="ARBA00022679"/>
    </source>
</evidence>
<dbReference type="Proteomes" id="UP000077667">
    <property type="component" value="Chromosome"/>
</dbReference>
<proteinExistence type="predicted"/>
<dbReference type="Gene3D" id="3.30.1540.10">
    <property type="entry name" value="formyl-coa transferase, domain 3"/>
    <property type="match status" value="1"/>
</dbReference>
<dbReference type="OrthoDB" id="9797653at2"/>
<name>A0A1A9I0J7_9BACT</name>
<dbReference type="SUPFAM" id="SSF89796">
    <property type="entry name" value="CoA-transferase family III (CaiB/BaiF)"/>
    <property type="match status" value="1"/>
</dbReference>
<dbReference type="InterPro" id="IPR023606">
    <property type="entry name" value="CoA-Trfase_III_dom_1_sf"/>
</dbReference>
<dbReference type="Gene3D" id="3.40.50.10540">
    <property type="entry name" value="Crotonobetainyl-coa:carnitine coa-transferase, domain 1"/>
    <property type="match status" value="1"/>
</dbReference>
<dbReference type="InterPro" id="IPR003673">
    <property type="entry name" value="CoA-Trfase_fam_III"/>
</dbReference>
<dbReference type="RefSeq" id="WP_067752349.1">
    <property type="nucleotide sequence ID" value="NZ_CP015772.1"/>
</dbReference>
<dbReference type="EMBL" id="CP015772">
    <property type="protein sequence ID" value="ANH80250.1"/>
    <property type="molecule type" value="Genomic_DNA"/>
</dbReference>
<keyword evidence="1 2" id="KW-0808">Transferase</keyword>
<accession>A0A1A9I0J7</accession>
<dbReference type="GO" id="GO:0008410">
    <property type="term" value="F:CoA-transferase activity"/>
    <property type="evidence" value="ECO:0007669"/>
    <property type="project" value="TreeGrafter"/>
</dbReference>
<dbReference type="AlphaFoldDB" id="A0A1A9I0J7"/>
<keyword evidence="3" id="KW-1185">Reference proteome</keyword>
<gene>
    <name evidence="2" type="ORF">A8C56_03955</name>
</gene>
<protein>
    <submittedName>
        <fullName evidence="2">Acyl-CoA transferase</fullName>
    </submittedName>
</protein>
<evidence type="ECO:0000313" key="3">
    <source>
        <dbReference type="Proteomes" id="UP000077667"/>
    </source>
</evidence>
<dbReference type="KEGG" id="nia:A8C56_03955"/>
<dbReference type="PANTHER" id="PTHR48207:SF4">
    <property type="entry name" value="BLL6097 PROTEIN"/>
    <property type="match status" value="1"/>
</dbReference>
<reference evidence="2 3" key="1">
    <citation type="submission" date="2016-05" db="EMBL/GenBank/DDBJ databases">
        <title>Niabella ginsenosidivorans BS26 whole genome sequencing.</title>
        <authorList>
            <person name="Im W.T."/>
            <person name="Siddiqi M.Z."/>
        </authorList>
    </citation>
    <scope>NUCLEOTIDE SEQUENCE [LARGE SCALE GENOMIC DNA]</scope>
    <source>
        <strain evidence="2 3">BS26</strain>
    </source>
</reference>
<organism evidence="2 3">
    <name type="scientific">Niabella ginsenosidivorans</name>
    <dbReference type="NCBI Taxonomy" id="1176587"/>
    <lineage>
        <taxon>Bacteria</taxon>
        <taxon>Pseudomonadati</taxon>
        <taxon>Bacteroidota</taxon>
        <taxon>Chitinophagia</taxon>
        <taxon>Chitinophagales</taxon>
        <taxon>Chitinophagaceae</taxon>
        <taxon>Niabella</taxon>
    </lineage>
</organism>